<dbReference type="GO" id="GO:0008564">
    <property type="term" value="F:protein-exporting ATPase activity"/>
    <property type="evidence" value="ECO:0007669"/>
    <property type="project" value="UniProtKB-EC"/>
</dbReference>
<feature type="domain" description="Bacterial type II secretion system protein E" evidence="10">
    <location>
        <begin position="354"/>
        <end position="368"/>
    </location>
</feature>
<keyword evidence="14" id="KW-1185">Reference proteome</keyword>
<evidence type="ECO:0000256" key="1">
    <source>
        <dbReference type="ARBA" id="ARBA00006611"/>
    </source>
</evidence>
<dbReference type="Gene3D" id="3.40.50.300">
    <property type="entry name" value="P-loop containing nucleotide triphosphate hydrolases"/>
    <property type="match status" value="1"/>
</dbReference>
<evidence type="ECO:0000256" key="7">
    <source>
        <dbReference type="ARBA" id="ARBA00034006"/>
    </source>
</evidence>
<dbReference type="InterPro" id="IPR027417">
    <property type="entry name" value="P-loop_NTPase"/>
</dbReference>
<evidence type="ECO:0000256" key="2">
    <source>
        <dbReference type="ARBA" id="ARBA00022448"/>
    </source>
</evidence>
<dbReference type="SUPFAM" id="SSF52540">
    <property type="entry name" value="P-loop containing nucleoside triphosphate hydrolases"/>
    <property type="match status" value="1"/>
</dbReference>
<dbReference type="InterPro" id="IPR003593">
    <property type="entry name" value="AAA+_ATPase"/>
</dbReference>
<dbReference type="Proteomes" id="UP001481677">
    <property type="component" value="Unassembled WGS sequence"/>
</dbReference>
<dbReference type="PANTHER" id="PTHR30258">
    <property type="entry name" value="TYPE II SECRETION SYSTEM PROTEIN GSPE-RELATED"/>
    <property type="match status" value="1"/>
</dbReference>
<sequence>MSTTPLSGPHATASPEGAREAPETPAQPGRDGPPETVAGREAPSALAARLVPYGFAKSGQILVAHQHADSIEVWISERTSQAALAEVARNFGAISVVRMAADELAQAINHAYARQDGSAAQVVGEVEGEVDLSRLMQDIPEVEDLLESEDDAPIIRMINALLTQAAREQASDIHIEPFENASVVRFRVDGTLRDVVRPKKALHGALISRIKIMAQLDIAEKRLPQDGRITLRVGGRPVDVRVSTLPTGHGERAVLRLLEKDAQRLNLEALGMASDTLGQFDKLISRPHGIVLVTGPTGSGKTTTLYASMSRLETATTNIMTVEDPIEYDLSGIGQTQVNERIGMTFARALRSILRQDPDIIMIGEIRDLETAQIAVQASLTGHLVLATLHTNDAASAVTRLTDMGVEPYLLASSLLGVLAQRLVRRLCPVCKEEREEEGGRKVWHPVGCDKCGHSGYAGRRGVYELLNVDESIRALIHRNAADAEIAEAGRRQGMRTLREDGERWLASGMTSLEEVIRVTGGV</sequence>
<dbReference type="Proteomes" id="UP000321776">
    <property type="component" value="Unassembled WGS sequence"/>
</dbReference>
<dbReference type="Pfam" id="PF00437">
    <property type="entry name" value="T2SSE"/>
    <property type="match status" value="1"/>
</dbReference>
<comment type="subcellular location">
    <subcellularLocation>
        <location evidence="8">Cell inner membrane</location>
    </subcellularLocation>
</comment>
<reference evidence="11 14" key="3">
    <citation type="submission" date="2024-01" db="EMBL/GenBank/DDBJ databases">
        <title>The diversity of rhizobia nodulating Mimosa spp. in eleven states of Brazil covering several biomes is determined by host plant, location, and edaphic factors.</title>
        <authorList>
            <person name="Rouws L."/>
            <person name="Barauna A."/>
            <person name="Beukes C."/>
            <person name="De Faria S.M."/>
            <person name="Gross E."/>
            <person name="Dos Reis Junior F.B."/>
            <person name="Simon M."/>
            <person name="Maluk M."/>
            <person name="Odee D.W."/>
            <person name="Kenicer G."/>
            <person name="Young J.P.W."/>
            <person name="Reis V.M."/>
            <person name="Zilli J."/>
            <person name="James E.K."/>
        </authorList>
    </citation>
    <scope>NUCLEOTIDE SEQUENCE [LARGE SCALE GENOMIC DNA]</scope>
    <source>
        <strain evidence="11 14">JPY530</strain>
    </source>
</reference>
<evidence type="ECO:0000313" key="13">
    <source>
        <dbReference type="Proteomes" id="UP000321776"/>
    </source>
</evidence>
<feature type="region of interest" description="Disordered" evidence="9">
    <location>
        <begin position="1"/>
        <end position="38"/>
    </location>
</feature>
<reference evidence="12 13" key="1">
    <citation type="journal article" date="2018" name="Int. J. Syst. Evol. Microbiol.">
        <title>Paraburkholderia azotifigens sp. nov., a nitrogen-fixing bacterium isolated from paddy soil.</title>
        <authorList>
            <person name="Choi G.M."/>
            <person name="Im W.T."/>
        </authorList>
    </citation>
    <scope>NUCLEOTIDE SEQUENCE [LARGE SCALE GENOMIC DNA]</scope>
    <source>
        <strain evidence="12 13">NF 2-5-3</strain>
    </source>
</reference>
<dbReference type="CDD" id="cd01129">
    <property type="entry name" value="PulE-GspE-like"/>
    <property type="match status" value="1"/>
</dbReference>
<dbReference type="InterPro" id="IPR037257">
    <property type="entry name" value="T2SS_E_N_sf"/>
</dbReference>
<keyword evidence="3 8" id="KW-0547">Nucleotide-binding</keyword>
<dbReference type="GO" id="GO:0005886">
    <property type="term" value="C:plasma membrane"/>
    <property type="evidence" value="ECO:0007669"/>
    <property type="project" value="UniProtKB-SubCell"/>
</dbReference>
<evidence type="ECO:0000256" key="4">
    <source>
        <dbReference type="ARBA" id="ARBA00022840"/>
    </source>
</evidence>
<evidence type="ECO:0000313" key="14">
    <source>
        <dbReference type="Proteomes" id="UP001481677"/>
    </source>
</evidence>
<organism evidence="12 13">
    <name type="scientific">Paraburkholderia azotifigens</name>
    <dbReference type="NCBI Taxonomy" id="2057004"/>
    <lineage>
        <taxon>Bacteria</taxon>
        <taxon>Pseudomonadati</taxon>
        <taxon>Pseudomonadota</taxon>
        <taxon>Betaproteobacteria</taxon>
        <taxon>Burkholderiales</taxon>
        <taxon>Burkholderiaceae</taxon>
        <taxon>Paraburkholderia</taxon>
    </lineage>
</organism>
<dbReference type="GO" id="GO:0016887">
    <property type="term" value="F:ATP hydrolysis activity"/>
    <property type="evidence" value="ECO:0007669"/>
    <property type="project" value="TreeGrafter"/>
</dbReference>
<comment type="function">
    <text evidence="8">ATPase component of the type II secretion system required for the energy-dependent secretion of extracellular factors such as proteases and toxins from the periplasm. Acts as a molecular motor to provide the energy that is required for assembly of the pseudopilus and the extrusion of substrates generated in the cytoplasm.</text>
</comment>
<evidence type="ECO:0000256" key="6">
    <source>
        <dbReference type="ARBA" id="ARBA00022967"/>
    </source>
</evidence>
<keyword evidence="2 8" id="KW-0813">Transport</keyword>
<dbReference type="PROSITE" id="PS00662">
    <property type="entry name" value="T2SP_E"/>
    <property type="match status" value="1"/>
</dbReference>
<keyword evidence="6" id="KW-1278">Translocase</keyword>
<comment type="caution">
    <text evidence="12">The sequence shown here is derived from an EMBL/GenBank/DDBJ whole genome shotgun (WGS) entry which is preliminary data.</text>
</comment>
<dbReference type="InterPro" id="IPR001482">
    <property type="entry name" value="T2SS/T4SS_dom"/>
</dbReference>
<reference evidence="12" key="2">
    <citation type="submission" date="2019-08" db="EMBL/GenBank/DDBJ databases">
        <authorList>
            <person name="Im W.-T."/>
        </authorList>
    </citation>
    <scope>NUCLEOTIDE SEQUENCE</scope>
    <source>
        <strain evidence="12">NF 2-5-3</strain>
    </source>
</reference>
<evidence type="ECO:0000256" key="5">
    <source>
        <dbReference type="ARBA" id="ARBA00022927"/>
    </source>
</evidence>
<name>A0A5C6VT45_9BURK</name>
<dbReference type="SUPFAM" id="SSF160246">
    <property type="entry name" value="EspE N-terminal domain-like"/>
    <property type="match status" value="1"/>
</dbReference>
<evidence type="ECO:0000259" key="10">
    <source>
        <dbReference type="PROSITE" id="PS00662"/>
    </source>
</evidence>
<keyword evidence="5 8" id="KW-0653">Protein transport</keyword>
<dbReference type="Gene3D" id="3.30.300.160">
    <property type="entry name" value="Type II secretion system, protein E, N-terminal domain"/>
    <property type="match status" value="1"/>
</dbReference>
<proteinExistence type="inferred from homology"/>
<evidence type="ECO:0000256" key="9">
    <source>
        <dbReference type="SAM" id="MobiDB-lite"/>
    </source>
</evidence>
<dbReference type="RefSeq" id="WP_028363959.1">
    <property type="nucleotide sequence ID" value="NZ_JAZHFZ010000002.1"/>
</dbReference>
<accession>A0A5C6VT45</accession>
<dbReference type="Pfam" id="PF22341">
    <property type="entry name" value="GSPE_N1E"/>
    <property type="match status" value="1"/>
</dbReference>
<comment type="similarity">
    <text evidence="1 8">Belongs to the GSP E family.</text>
</comment>
<dbReference type="AlphaFoldDB" id="A0A5C6VT45"/>
<dbReference type="PANTHER" id="PTHR30258:SF2">
    <property type="entry name" value="COMG OPERON PROTEIN 1"/>
    <property type="match status" value="1"/>
</dbReference>
<dbReference type="SMART" id="SM00382">
    <property type="entry name" value="AAA"/>
    <property type="match status" value="1"/>
</dbReference>
<keyword evidence="4 8" id="KW-0067">ATP-binding</keyword>
<gene>
    <name evidence="12" type="primary">gspE</name>
    <name evidence="12" type="ORF">FRZ40_11210</name>
    <name evidence="11" type="ORF">V4C56_04005</name>
</gene>
<evidence type="ECO:0000313" key="11">
    <source>
        <dbReference type="EMBL" id="MEM5338788.1"/>
    </source>
</evidence>
<evidence type="ECO:0000313" key="12">
    <source>
        <dbReference type="EMBL" id="TXC88100.1"/>
    </source>
</evidence>
<protein>
    <recommendedName>
        <fullName evidence="8">Type II secretion system protein E</fullName>
        <shortName evidence="8">T2SS protein E</shortName>
    </recommendedName>
    <alternativeName>
        <fullName evidence="8">Type II traffic warden ATPase</fullName>
    </alternativeName>
</protein>
<comment type="catalytic activity">
    <reaction evidence="7">
        <text>ATP + H2O + cellular proteinSide 1 = ADP + phosphate + cellular proteinSide 2.</text>
        <dbReference type="EC" id="7.4.2.8"/>
    </reaction>
</comment>
<evidence type="ECO:0000256" key="8">
    <source>
        <dbReference type="RuleBase" id="RU366070"/>
    </source>
</evidence>
<dbReference type="EMBL" id="VOQS01000001">
    <property type="protein sequence ID" value="TXC88100.1"/>
    <property type="molecule type" value="Genomic_DNA"/>
</dbReference>
<dbReference type="GO" id="GO:0005524">
    <property type="term" value="F:ATP binding"/>
    <property type="evidence" value="ECO:0007669"/>
    <property type="project" value="UniProtKB-UniRule"/>
</dbReference>
<dbReference type="GO" id="GO:0015627">
    <property type="term" value="C:type II protein secretion system complex"/>
    <property type="evidence" value="ECO:0007669"/>
    <property type="project" value="UniProtKB-UniRule"/>
</dbReference>
<dbReference type="EMBL" id="JAZHGA010000002">
    <property type="protein sequence ID" value="MEM5338788.1"/>
    <property type="molecule type" value="Genomic_DNA"/>
</dbReference>
<dbReference type="NCBIfam" id="TIGR02533">
    <property type="entry name" value="type_II_gspE"/>
    <property type="match status" value="1"/>
</dbReference>
<dbReference type="InterPro" id="IPR013369">
    <property type="entry name" value="T2SS_GspE"/>
</dbReference>
<dbReference type="GO" id="GO:0015628">
    <property type="term" value="P:protein secretion by the type II secretion system"/>
    <property type="evidence" value="ECO:0007669"/>
    <property type="project" value="UniProtKB-UniRule"/>
</dbReference>
<dbReference type="FunFam" id="3.30.450.90:FF:000001">
    <property type="entry name" value="Type II secretion system ATPase GspE"/>
    <property type="match status" value="1"/>
</dbReference>
<evidence type="ECO:0000256" key="3">
    <source>
        <dbReference type="ARBA" id="ARBA00022741"/>
    </source>
</evidence>
<dbReference type="InterPro" id="IPR054757">
    <property type="entry name" value="GSPE_N1E"/>
</dbReference>
<dbReference type="FunFam" id="3.40.50.300:FF:000398">
    <property type="entry name" value="Type IV pilus assembly ATPase PilB"/>
    <property type="match status" value="1"/>
</dbReference>
<dbReference type="Gene3D" id="3.30.450.90">
    <property type="match status" value="1"/>
</dbReference>